<proteinExistence type="predicted"/>
<gene>
    <name evidence="1" type="ORF">SDRG_12655</name>
</gene>
<dbReference type="OrthoDB" id="66417at2759"/>
<name>T0Q4W3_SAPDV</name>
<dbReference type="OMA" id="EPRWPVL"/>
<dbReference type="EMBL" id="JH767182">
    <property type="protein sequence ID" value="EQC29651.1"/>
    <property type="molecule type" value="Genomic_DNA"/>
</dbReference>
<dbReference type="RefSeq" id="XP_008616955.1">
    <property type="nucleotide sequence ID" value="XM_008618733.1"/>
</dbReference>
<evidence type="ECO:0000313" key="1">
    <source>
        <dbReference type="EMBL" id="EQC29651.1"/>
    </source>
</evidence>
<dbReference type="VEuPathDB" id="FungiDB:SDRG_12655"/>
<reference evidence="1 2" key="1">
    <citation type="submission" date="2012-04" db="EMBL/GenBank/DDBJ databases">
        <title>The Genome Sequence of Saprolegnia declina VS20.</title>
        <authorList>
            <consortium name="The Broad Institute Genome Sequencing Platform"/>
            <person name="Russ C."/>
            <person name="Nusbaum C."/>
            <person name="Tyler B."/>
            <person name="van West P."/>
            <person name="Dieguez-Uribeondo J."/>
            <person name="de Bruijn I."/>
            <person name="Tripathy S."/>
            <person name="Jiang R."/>
            <person name="Young S.K."/>
            <person name="Zeng Q."/>
            <person name="Gargeya S."/>
            <person name="Fitzgerald M."/>
            <person name="Haas B."/>
            <person name="Abouelleil A."/>
            <person name="Alvarado L."/>
            <person name="Arachchi H.M."/>
            <person name="Berlin A."/>
            <person name="Chapman S.B."/>
            <person name="Goldberg J."/>
            <person name="Griggs A."/>
            <person name="Gujja S."/>
            <person name="Hansen M."/>
            <person name="Howarth C."/>
            <person name="Imamovic A."/>
            <person name="Larimer J."/>
            <person name="McCowen C."/>
            <person name="Montmayeur A."/>
            <person name="Murphy C."/>
            <person name="Neiman D."/>
            <person name="Pearson M."/>
            <person name="Priest M."/>
            <person name="Roberts A."/>
            <person name="Saif S."/>
            <person name="Shea T."/>
            <person name="Sisk P."/>
            <person name="Sykes S."/>
            <person name="Wortman J."/>
            <person name="Nusbaum C."/>
            <person name="Birren B."/>
        </authorList>
    </citation>
    <scope>NUCLEOTIDE SEQUENCE [LARGE SCALE GENOMIC DNA]</scope>
    <source>
        <strain evidence="1 2">VS20</strain>
    </source>
</reference>
<organism evidence="1 2">
    <name type="scientific">Saprolegnia diclina (strain VS20)</name>
    <dbReference type="NCBI Taxonomy" id="1156394"/>
    <lineage>
        <taxon>Eukaryota</taxon>
        <taxon>Sar</taxon>
        <taxon>Stramenopiles</taxon>
        <taxon>Oomycota</taxon>
        <taxon>Saprolegniomycetes</taxon>
        <taxon>Saprolegniales</taxon>
        <taxon>Saprolegniaceae</taxon>
        <taxon>Saprolegnia</taxon>
    </lineage>
</organism>
<accession>T0Q4W3</accession>
<dbReference type="AlphaFoldDB" id="T0Q4W3"/>
<dbReference type="GeneID" id="19953382"/>
<keyword evidence="2" id="KW-1185">Reference proteome</keyword>
<evidence type="ECO:0000313" key="2">
    <source>
        <dbReference type="Proteomes" id="UP000030762"/>
    </source>
</evidence>
<protein>
    <submittedName>
        <fullName evidence="1">Uncharacterized protein</fullName>
    </submittedName>
</protein>
<dbReference type="InParanoid" id="T0Q4W3"/>
<sequence>MPSSSSTTSASSLPGYRGRCRYKSGRCPNERTLKYNGEQVHSLCEEHRIRHNRNQRKADTKRRKDRVHRPVAAIEPRWPVLHDASPAKNEVLPTVATWMTVSEWTWDVLNDDEALPPWSDEDIQLLLECVVDAPSSPFEML</sequence>
<dbReference type="Proteomes" id="UP000030762">
    <property type="component" value="Unassembled WGS sequence"/>
</dbReference>